<dbReference type="VEuPathDB" id="AmoebaDB:NAEGRDRAFT_74885"/>
<dbReference type="OMA" id="QRATSAC"/>
<dbReference type="AlphaFoldDB" id="D2W0J8"/>
<proteinExistence type="predicted"/>
<name>D2W0J8_NAEGR</name>
<keyword evidence="1" id="KW-0472">Membrane</keyword>
<evidence type="ECO:0000313" key="3">
    <source>
        <dbReference type="EMBL" id="EFC37491.1"/>
    </source>
</evidence>
<evidence type="ECO:0000256" key="1">
    <source>
        <dbReference type="SAM" id="Phobius"/>
    </source>
</evidence>
<accession>D2W0J8</accession>
<keyword evidence="1" id="KW-1133">Transmembrane helix</keyword>
<dbReference type="EMBL" id="GG738918">
    <property type="protein sequence ID" value="EFC37491.1"/>
    <property type="molecule type" value="Genomic_DNA"/>
</dbReference>
<reference evidence="3 4" key="1">
    <citation type="journal article" date="2010" name="Cell">
        <title>The genome of Naegleria gruberi illuminates early eukaryotic versatility.</title>
        <authorList>
            <person name="Fritz-Laylin L.K."/>
            <person name="Prochnik S.E."/>
            <person name="Ginger M.L."/>
            <person name="Dacks J.B."/>
            <person name="Carpenter M.L."/>
            <person name="Field M.C."/>
            <person name="Kuo A."/>
            <person name="Paredez A."/>
            <person name="Chapman J."/>
            <person name="Pham J."/>
            <person name="Shu S."/>
            <person name="Neupane R."/>
            <person name="Cipriano M."/>
            <person name="Mancuso J."/>
            <person name="Tu H."/>
            <person name="Salamov A."/>
            <person name="Lindquist E."/>
            <person name="Shapiro H."/>
            <person name="Lucas S."/>
            <person name="Grigoriev I.V."/>
            <person name="Cande W.Z."/>
            <person name="Fulton C."/>
            <person name="Rokhsar D.S."/>
            <person name="Dawson S.C."/>
        </authorList>
    </citation>
    <scope>NUCLEOTIDE SEQUENCE [LARGE SCALE GENOMIC DNA]</scope>
    <source>
        <strain evidence="3 4">NEG-M</strain>
    </source>
</reference>
<dbReference type="KEGG" id="ngr:NAEGRDRAFT_74885"/>
<feature type="transmembrane region" description="Helical" evidence="1">
    <location>
        <begin position="147"/>
        <end position="164"/>
    </location>
</feature>
<dbReference type="Proteomes" id="UP000006671">
    <property type="component" value="Unassembled WGS sequence"/>
</dbReference>
<evidence type="ECO:0000256" key="2">
    <source>
        <dbReference type="SAM" id="SignalP"/>
    </source>
</evidence>
<gene>
    <name evidence="3" type="ORF">NAEGRDRAFT_74885</name>
</gene>
<evidence type="ECO:0000313" key="4">
    <source>
        <dbReference type="Proteomes" id="UP000006671"/>
    </source>
</evidence>
<sequence>MFVNKSTLIFTLLVATMLVCTFANAQTCKTKTPNFEPSYCPSCTTCSGSAKNSCCDATMDTTMAAVIALANNNGVQGSCVDALKEYNCAFCDPKNQGYLTTDASGVSYLNVCKSKCNAMVNGCGNYDLKIKCDKFPETNCWNSANSLSAHAMVVLILSLITFFMF</sequence>
<protein>
    <submittedName>
        <fullName evidence="3">Predicted protein</fullName>
    </submittedName>
</protein>
<keyword evidence="2" id="KW-0732">Signal</keyword>
<organism evidence="4">
    <name type="scientific">Naegleria gruberi</name>
    <name type="common">Amoeba</name>
    <dbReference type="NCBI Taxonomy" id="5762"/>
    <lineage>
        <taxon>Eukaryota</taxon>
        <taxon>Discoba</taxon>
        <taxon>Heterolobosea</taxon>
        <taxon>Tetramitia</taxon>
        <taxon>Eutetramitia</taxon>
        <taxon>Vahlkampfiidae</taxon>
        <taxon>Naegleria</taxon>
    </lineage>
</organism>
<dbReference type="RefSeq" id="XP_002670235.1">
    <property type="nucleotide sequence ID" value="XM_002670189.1"/>
</dbReference>
<keyword evidence="4" id="KW-1185">Reference proteome</keyword>
<keyword evidence="1" id="KW-0812">Transmembrane</keyword>
<feature type="chain" id="PRO_5003038924" evidence="2">
    <location>
        <begin position="26"/>
        <end position="165"/>
    </location>
</feature>
<feature type="signal peptide" evidence="2">
    <location>
        <begin position="1"/>
        <end position="25"/>
    </location>
</feature>
<dbReference type="GeneID" id="8863125"/>
<dbReference type="InParanoid" id="D2W0J8"/>